<dbReference type="Pfam" id="PF01259">
    <property type="entry name" value="SAICAR_synt"/>
    <property type="match status" value="1"/>
</dbReference>
<dbReference type="GO" id="GO:0006189">
    <property type="term" value="P:'de novo' IMP biosynthetic process"/>
    <property type="evidence" value="ECO:0007669"/>
    <property type="project" value="UniProtKB-UniRule"/>
</dbReference>
<comment type="similarity">
    <text evidence="6">Belongs to the SAICAR synthetase family.</text>
</comment>
<dbReference type="GO" id="GO:0005524">
    <property type="term" value="F:ATP binding"/>
    <property type="evidence" value="ECO:0007669"/>
    <property type="project" value="UniProtKB-KW"/>
</dbReference>
<comment type="pathway">
    <text evidence="1 6">Purine metabolism; IMP biosynthesis via de novo pathway; 5-amino-1-(5-phospho-D-ribosyl)imidazole-4-carboxamide from 5-amino-1-(5-phospho-D-ribosyl)imidazole-4-carboxylate: step 1/2.</text>
</comment>
<organism evidence="8">
    <name type="scientific">Candidatus Methanogaster sp. ANME-2c ERB4</name>
    <dbReference type="NCBI Taxonomy" id="2759911"/>
    <lineage>
        <taxon>Archaea</taxon>
        <taxon>Methanobacteriati</taxon>
        <taxon>Methanobacteriota</taxon>
        <taxon>Stenosarchaea group</taxon>
        <taxon>Methanomicrobia</taxon>
        <taxon>Methanosarcinales</taxon>
        <taxon>ANME-2 cluster</taxon>
        <taxon>Candidatus Methanogasteraceae</taxon>
        <taxon>Candidatus Methanogaster</taxon>
    </lineage>
</organism>
<evidence type="ECO:0000256" key="1">
    <source>
        <dbReference type="ARBA" id="ARBA00004672"/>
    </source>
</evidence>
<dbReference type="HAMAP" id="MF_00137">
    <property type="entry name" value="SAICAR_synth"/>
    <property type="match status" value="1"/>
</dbReference>
<evidence type="ECO:0000259" key="7">
    <source>
        <dbReference type="Pfam" id="PF01259"/>
    </source>
</evidence>
<gene>
    <name evidence="6 8" type="primary">purC</name>
    <name evidence="8" type="ORF">EIOBDEGA_00018</name>
</gene>
<sequence length="269" mass="30740">MTTYLNLEVHHPFMSKSSMAYISSGKAKDIYETPGGNLLFEFTDRVTAFDGKKKAEYREKGEITCCLAEYWFRILEAEEIFTHYMDCPTSTSMRVRRLDIIPAEVIRRNYAAGSLLRRYEAGEIELPEGVEPEEGAPIPGGMTEFTIKFEAVDRPADTKEMLFNGWMSELEIEYINDMTRRINTILSRELDDAGIILADFKVGYGRTPDGEILLADEVGTPDRCRFWDKTEFEDGVIKSLDKDVFRKGIGDLSTAYSELQELLLKQEET</sequence>
<dbReference type="EC" id="6.3.2.6" evidence="6"/>
<dbReference type="InterPro" id="IPR001636">
    <property type="entry name" value="SAICAR_synth"/>
</dbReference>
<dbReference type="SUPFAM" id="SSF56104">
    <property type="entry name" value="SAICAR synthase-like"/>
    <property type="match status" value="1"/>
</dbReference>
<dbReference type="Gene3D" id="3.30.470.20">
    <property type="entry name" value="ATP-grasp fold, B domain"/>
    <property type="match status" value="1"/>
</dbReference>
<dbReference type="NCBIfam" id="TIGR00081">
    <property type="entry name" value="purC"/>
    <property type="match status" value="1"/>
</dbReference>
<dbReference type="Gene3D" id="3.30.200.20">
    <property type="entry name" value="Phosphorylase Kinase, domain 1"/>
    <property type="match status" value="1"/>
</dbReference>
<comment type="catalytic activity">
    <reaction evidence="6">
        <text>5-amino-1-(5-phospho-D-ribosyl)imidazole-4-carboxylate + L-aspartate + ATP = (2S)-2-[5-amino-1-(5-phospho-beta-D-ribosyl)imidazole-4-carboxamido]succinate + ADP + phosphate + 2 H(+)</text>
        <dbReference type="Rhea" id="RHEA:22628"/>
        <dbReference type="ChEBI" id="CHEBI:15378"/>
        <dbReference type="ChEBI" id="CHEBI:29991"/>
        <dbReference type="ChEBI" id="CHEBI:30616"/>
        <dbReference type="ChEBI" id="CHEBI:43474"/>
        <dbReference type="ChEBI" id="CHEBI:58443"/>
        <dbReference type="ChEBI" id="CHEBI:77657"/>
        <dbReference type="ChEBI" id="CHEBI:456216"/>
        <dbReference type="EC" id="6.3.2.6"/>
    </reaction>
</comment>
<evidence type="ECO:0000256" key="3">
    <source>
        <dbReference type="ARBA" id="ARBA00022741"/>
    </source>
</evidence>
<dbReference type="AlphaFoldDB" id="A0A7G9YFE6"/>
<keyword evidence="3 6" id="KW-0547">Nucleotide-binding</keyword>
<dbReference type="InterPro" id="IPR028923">
    <property type="entry name" value="SAICAR_synt/ADE2_N"/>
</dbReference>
<evidence type="ECO:0000256" key="2">
    <source>
        <dbReference type="ARBA" id="ARBA00022598"/>
    </source>
</evidence>
<dbReference type="GO" id="GO:0004639">
    <property type="term" value="F:phosphoribosylaminoimidazolesuccinocarboxamide synthase activity"/>
    <property type="evidence" value="ECO:0007669"/>
    <property type="project" value="UniProtKB-UniRule"/>
</dbReference>
<evidence type="ECO:0000256" key="5">
    <source>
        <dbReference type="ARBA" id="ARBA00022840"/>
    </source>
</evidence>
<accession>A0A7G9YFE6</accession>
<proteinExistence type="inferred from homology"/>
<feature type="domain" description="SAICAR synthetase/ADE2 N-terminal" evidence="7">
    <location>
        <begin position="22"/>
        <end position="259"/>
    </location>
</feature>
<dbReference type="PANTHER" id="PTHR43700:SF1">
    <property type="entry name" value="PHOSPHORIBOSYLAMINOIMIDAZOLE-SUCCINOCARBOXAMIDE SYNTHASE"/>
    <property type="match status" value="1"/>
</dbReference>
<evidence type="ECO:0000256" key="6">
    <source>
        <dbReference type="HAMAP-Rule" id="MF_00137"/>
    </source>
</evidence>
<keyword evidence="4 6" id="KW-0658">Purine biosynthesis</keyword>
<keyword evidence="5 6" id="KW-0067">ATP-binding</keyword>
<evidence type="ECO:0000256" key="4">
    <source>
        <dbReference type="ARBA" id="ARBA00022755"/>
    </source>
</evidence>
<keyword evidence="2 6" id="KW-0436">Ligase</keyword>
<evidence type="ECO:0000313" key="8">
    <source>
        <dbReference type="EMBL" id="QNO46730.1"/>
    </source>
</evidence>
<name>A0A7G9YFE6_9EURY</name>
<dbReference type="PANTHER" id="PTHR43700">
    <property type="entry name" value="PHOSPHORIBOSYLAMINOIMIDAZOLE-SUCCINOCARBOXAMIDE SYNTHASE"/>
    <property type="match status" value="1"/>
</dbReference>
<dbReference type="GO" id="GO:0005737">
    <property type="term" value="C:cytoplasm"/>
    <property type="evidence" value="ECO:0007669"/>
    <property type="project" value="TreeGrafter"/>
</dbReference>
<dbReference type="UniPathway" id="UPA00074">
    <property type="reaction ID" value="UER00131"/>
</dbReference>
<dbReference type="EMBL" id="MT631216">
    <property type="protein sequence ID" value="QNO46730.1"/>
    <property type="molecule type" value="Genomic_DNA"/>
</dbReference>
<reference evidence="8" key="1">
    <citation type="submission" date="2020-06" db="EMBL/GenBank/DDBJ databases">
        <title>Unique genomic features of the anaerobic methanotrophic archaea.</title>
        <authorList>
            <person name="Chadwick G.L."/>
            <person name="Skennerton C.T."/>
            <person name="Laso-Perez R."/>
            <person name="Leu A.O."/>
            <person name="Speth D.R."/>
            <person name="Yu H."/>
            <person name="Morgan-Lang C."/>
            <person name="Hatzenpichler R."/>
            <person name="Goudeau D."/>
            <person name="Malmstrom R."/>
            <person name="Brazelton W.J."/>
            <person name="Woyke T."/>
            <person name="Hallam S.J."/>
            <person name="Tyson G.W."/>
            <person name="Wegener G."/>
            <person name="Boetius A."/>
            <person name="Orphan V."/>
        </authorList>
    </citation>
    <scope>NUCLEOTIDE SEQUENCE</scope>
</reference>
<protein>
    <recommendedName>
        <fullName evidence="6">Phosphoribosylaminoimidazole-succinocarboxamide synthase</fullName>
        <ecNumber evidence="6">6.3.2.6</ecNumber>
    </recommendedName>
    <alternativeName>
        <fullName evidence="6">SAICAR synthetase</fullName>
    </alternativeName>
</protein>